<evidence type="ECO:0000313" key="1">
    <source>
        <dbReference type="EMBL" id="KAJ9598906.1"/>
    </source>
</evidence>
<organism evidence="1 2">
    <name type="scientific">Diploptera punctata</name>
    <name type="common">Pacific beetle cockroach</name>
    <dbReference type="NCBI Taxonomy" id="6984"/>
    <lineage>
        <taxon>Eukaryota</taxon>
        <taxon>Metazoa</taxon>
        <taxon>Ecdysozoa</taxon>
        <taxon>Arthropoda</taxon>
        <taxon>Hexapoda</taxon>
        <taxon>Insecta</taxon>
        <taxon>Pterygota</taxon>
        <taxon>Neoptera</taxon>
        <taxon>Polyneoptera</taxon>
        <taxon>Dictyoptera</taxon>
        <taxon>Blattodea</taxon>
        <taxon>Blaberoidea</taxon>
        <taxon>Blaberidae</taxon>
        <taxon>Diplopterinae</taxon>
        <taxon>Diploptera</taxon>
    </lineage>
</organism>
<reference evidence="1" key="2">
    <citation type="submission" date="2023-05" db="EMBL/GenBank/DDBJ databases">
        <authorList>
            <person name="Fouks B."/>
        </authorList>
    </citation>
    <scope>NUCLEOTIDE SEQUENCE</scope>
    <source>
        <strain evidence="1">Stay&amp;Tobe</strain>
        <tissue evidence="1">Testes</tissue>
    </source>
</reference>
<feature type="non-terminal residue" evidence="1">
    <location>
        <position position="1"/>
    </location>
</feature>
<name>A0AAD8AHU3_DIPPU</name>
<dbReference type="EMBL" id="JASPKZ010000888">
    <property type="protein sequence ID" value="KAJ9598906.1"/>
    <property type="molecule type" value="Genomic_DNA"/>
</dbReference>
<gene>
    <name evidence="1" type="ORF">L9F63_026559</name>
</gene>
<protein>
    <submittedName>
        <fullName evidence="1">Uncharacterized protein</fullName>
    </submittedName>
</protein>
<dbReference type="Proteomes" id="UP001233999">
    <property type="component" value="Unassembled WGS sequence"/>
</dbReference>
<feature type="non-terminal residue" evidence="1">
    <location>
        <position position="71"/>
    </location>
</feature>
<sequence>ILHGVVENARIHIHNDYISNIFTQTRRLPGEHLHLRITHKRRVCDYMFLDKKKDPFCMAYHRYHFVDEEDL</sequence>
<proteinExistence type="predicted"/>
<comment type="caution">
    <text evidence="1">The sequence shown here is derived from an EMBL/GenBank/DDBJ whole genome shotgun (WGS) entry which is preliminary data.</text>
</comment>
<accession>A0AAD8AHU3</accession>
<dbReference type="AlphaFoldDB" id="A0AAD8AHU3"/>
<evidence type="ECO:0000313" key="2">
    <source>
        <dbReference type="Proteomes" id="UP001233999"/>
    </source>
</evidence>
<reference evidence="1" key="1">
    <citation type="journal article" date="2023" name="IScience">
        <title>Live-bearing cockroach genome reveals convergent evolutionary mechanisms linked to viviparity in insects and beyond.</title>
        <authorList>
            <person name="Fouks B."/>
            <person name="Harrison M.C."/>
            <person name="Mikhailova A.A."/>
            <person name="Marchal E."/>
            <person name="English S."/>
            <person name="Carruthers M."/>
            <person name="Jennings E.C."/>
            <person name="Chiamaka E.L."/>
            <person name="Frigard R.A."/>
            <person name="Pippel M."/>
            <person name="Attardo G.M."/>
            <person name="Benoit J.B."/>
            <person name="Bornberg-Bauer E."/>
            <person name="Tobe S.S."/>
        </authorList>
    </citation>
    <scope>NUCLEOTIDE SEQUENCE</scope>
    <source>
        <strain evidence="1">Stay&amp;Tobe</strain>
    </source>
</reference>
<keyword evidence="2" id="KW-1185">Reference proteome</keyword>